<dbReference type="EMBL" id="AP025943">
    <property type="protein sequence ID" value="BDL43260.1"/>
    <property type="molecule type" value="Genomic_DNA"/>
</dbReference>
<gene>
    <name evidence="2" type="ORF">Abiwalacus_08340</name>
</gene>
<keyword evidence="1" id="KW-1133">Transmembrane helix</keyword>
<evidence type="ECO:0000313" key="2">
    <source>
        <dbReference type="EMBL" id="BDL43260.1"/>
    </source>
</evidence>
<protein>
    <submittedName>
        <fullName evidence="2">Uncharacterized protein</fullName>
    </submittedName>
</protein>
<sequence>MNYLSVVYLFIAFTIIIYLKGWKKGLILGIITLILMILLSWAEDILFNNSSVITVIVLFIISFLYEYIEKYIKSKNISKTPVGESNLSRQAFPNARIKHGKSYHTFRRQKNKILRKELKHKKRNFHNKREP</sequence>
<name>A0ABN6QIT6_9BACT</name>
<feature type="transmembrane region" description="Helical" evidence="1">
    <location>
        <begin position="6"/>
        <end position="21"/>
    </location>
</feature>
<evidence type="ECO:0000256" key="1">
    <source>
        <dbReference type="SAM" id="Phobius"/>
    </source>
</evidence>
<dbReference type="RefSeq" id="WP_215434283.1">
    <property type="nucleotide sequence ID" value="NZ_AP025943.1"/>
</dbReference>
<feature type="transmembrane region" description="Helical" evidence="1">
    <location>
        <begin position="48"/>
        <end position="68"/>
    </location>
</feature>
<keyword evidence="1" id="KW-0472">Membrane</keyword>
<keyword evidence="1" id="KW-0812">Transmembrane</keyword>
<accession>A0ABN6QIT6</accession>
<reference evidence="2" key="1">
    <citation type="submission" date="2022-06" db="EMBL/GenBank/DDBJ databases">
        <title>Akkermansia biwalacus sp. nov., an anaerobic mucin-degrading bacterium isolated from human intestine.</title>
        <authorList>
            <person name="Kobayashi Y."/>
            <person name="Inoue S."/>
            <person name="Kawahara T."/>
            <person name="Kohda N."/>
        </authorList>
    </citation>
    <scope>NUCLEOTIDE SEQUENCE</scope>
    <source>
        <strain evidence="2">WON2089</strain>
    </source>
</reference>
<proteinExistence type="predicted"/>
<keyword evidence="3" id="KW-1185">Reference proteome</keyword>
<organism evidence="2 3">
    <name type="scientific">Akkermansia biwaensis</name>
    <dbReference type="NCBI Taxonomy" id="2946555"/>
    <lineage>
        <taxon>Bacteria</taxon>
        <taxon>Pseudomonadati</taxon>
        <taxon>Verrucomicrobiota</taxon>
        <taxon>Verrucomicrobiia</taxon>
        <taxon>Verrucomicrobiales</taxon>
        <taxon>Akkermansiaceae</taxon>
        <taxon>Akkermansia</taxon>
    </lineage>
</organism>
<evidence type="ECO:0000313" key="3">
    <source>
        <dbReference type="Proteomes" id="UP001062263"/>
    </source>
</evidence>
<dbReference type="Proteomes" id="UP001062263">
    <property type="component" value="Chromosome"/>
</dbReference>
<feature type="transmembrane region" description="Helical" evidence="1">
    <location>
        <begin position="26"/>
        <end position="42"/>
    </location>
</feature>